<dbReference type="AlphaFoldDB" id="A0AAV3Q574"/>
<proteinExistence type="predicted"/>
<evidence type="ECO:0000256" key="4">
    <source>
        <dbReference type="SAM" id="Phobius"/>
    </source>
</evidence>
<evidence type="ECO:0000256" key="2">
    <source>
        <dbReference type="ARBA" id="ARBA00022989"/>
    </source>
</evidence>
<evidence type="ECO:0000313" key="6">
    <source>
        <dbReference type="Proteomes" id="UP001454036"/>
    </source>
</evidence>
<comment type="caution">
    <text evidence="5">The sequence shown here is derived from an EMBL/GenBank/DDBJ whole genome shotgun (WGS) entry which is preliminary data.</text>
</comment>
<dbReference type="Proteomes" id="UP001454036">
    <property type="component" value="Unassembled WGS sequence"/>
</dbReference>
<dbReference type="PANTHER" id="PTHR31218">
    <property type="entry name" value="WAT1-RELATED PROTEIN"/>
    <property type="match status" value="1"/>
</dbReference>
<keyword evidence="3 4" id="KW-0472">Membrane</keyword>
<protein>
    <recommendedName>
        <fullName evidence="7">WAT1-related protein</fullName>
    </recommendedName>
</protein>
<evidence type="ECO:0000256" key="3">
    <source>
        <dbReference type="ARBA" id="ARBA00023136"/>
    </source>
</evidence>
<organism evidence="5 6">
    <name type="scientific">Lithospermum erythrorhizon</name>
    <name type="common">Purple gromwell</name>
    <name type="synonym">Lithospermum officinale var. erythrorhizon</name>
    <dbReference type="NCBI Taxonomy" id="34254"/>
    <lineage>
        <taxon>Eukaryota</taxon>
        <taxon>Viridiplantae</taxon>
        <taxon>Streptophyta</taxon>
        <taxon>Embryophyta</taxon>
        <taxon>Tracheophyta</taxon>
        <taxon>Spermatophyta</taxon>
        <taxon>Magnoliopsida</taxon>
        <taxon>eudicotyledons</taxon>
        <taxon>Gunneridae</taxon>
        <taxon>Pentapetalae</taxon>
        <taxon>asterids</taxon>
        <taxon>lamiids</taxon>
        <taxon>Boraginales</taxon>
        <taxon>Boraginaceae</taxon>
        <taxon>Boraginoideae</taxon>
        <taxon>Lithospermeae</taxon>
        <taxon>Lithospermum</taxon>
    </lineage>
</organism>
<keyword evidence="6" id="KW-1185">Reference proteome</keyword>
<evidence type="ECO:0000256" key="1">
    <source>
        <dbReference type="ARBA" id="ARBA00022692"/>
    </source>
</evidence>
<feature type="transmembrane region" description="Helical" evidence="4">
    <location>
        <begin position="56"/>
        <end position="75"/>
    </location>
</feature>
<keyword evidence="1 4" id="KW-0812">Transmembrane</keyword>
<name>A0AAV3Q574_LITER</name>
<sequence>MAGKAKVLGTLTSISGAMVLTLYKGVEVKLWSTSVNLPHRKEQQSSHQHSDQHNPFLGTILIITSVITSSFSLIIQSKMAVTYPCHYSSSALICTFGALQTIFYALCAERNWSRWKLGWDVRLLTSVYAVS</sequence>
<keyword evidence="2 4" id="KW-1133">Transmembrane helix</keyword>
<reference evidence="5 6" key="1">
    <citation type="submission" date="2024-01" db="EMBL/GenBank/DDBJ databases">
        <title>The complete chloroplast genome sequence of Lithospermum erythrorhizon: insights into the phylogenetic relationship among Boraginaceae species and the maternal lineages of purple gromwells.</title>
        <authorList>
            <person name="Okada T."/>
            <person name="Watanabe K."/>
        </authorList>
    </citation>
    <scope>NUCLEOTIDE SEQUENCE [LARGE SCALE GENOMIC DNA]</scope>
</reference>
<dbReference type="GO" id="GO:0022857">
    <property type="term" value="F:transmembrane transporter activity"/>
    <property type="evidence" value="ECO:0007669"/>
    <property type="project" value="InterPro"/>
</dbReference>
<dbReference type="InterPro" id="IPR030184">
    <property type="entry name" value="WAT1-related"/>
</dbReference>
<dbReference type="EMBL" id="BAABME010019564">
    <property type="protein sequence ID" value="GAA0157608.1"/>
    <property type="molecule type" value="Genomic_DNA"/>
</dbReference>
<evidence type="ECO:0000313" key="5">
    <source>
        <dbReference type="EMBL" id="GAA0157608.1"/>
    </source>
</evidence>
<accession>A0AAV3Q574</accession>
<gene>
    <name evidence="5" type="ORF">LIER_38484</name>
</gene>
<evidence type="ECO:0008006" key="7">
    <source>
        <dbReference type="Google" id="ProtNLM"/>
    </source>
</evidence>
<feature type="transmembrane region" description="Helical" evidence="4">
    <location>
        <begin position="87"/>
        <end position="107"/>
    </location>
</feature>
<dbReference type="GO" id="GO:0016020">
    <property type="term" value="C:membrane"/>
    <property type="evidence" value="ECO:0007669"/>
    <property type="project" value="InterPro"/>
</dbReference>